<proteinExistence type="predicted"/>
<dbReference type="AlphaFoldDB" id="A0A834TNQ3"/>
<dbReference type="Proteomes" id="UP000634136">
    <property type="component" value="Unassembled WGS sequence"/>
</dbReference>
<name>A0A834TNQ3_9FABA</name>
<evidence type="ECO:0000313" key="2">
    <source>
        <dbReference type="Proteomes" id="UP000634136"/>
    </source>
</evidence>
<accession>A0A834TNQ3</accession>
<evidence type="ECO:0000313" key="1">
    <source>
        <dbReference type="EMBL" id="KAF7824296.1"/>
    </source>
</evidence>
<reference evidence="1" key="1">
    <citation type="submission" date="2020-09" db="EMBL/GenBank/DDBJ databases">
        <title>Genome-Enabled Discovery of Anthraquinone Biosynthesis in Senna tora.</title>
        <authorList>
            <person name="Kang S.-H."/>
            <person name="Pandey R.P."/>
            <person name="Lee C.-M."/>
            <person name="Sim J.-S."/>
            <person name="Jeong J.-T."/>
            <person name="Choi B.-S."/>
            <person name="Jung M."/>
            <person name="Ginzburg D."/>
            <person name="Zhao K."/>
            <person name="Won S.Y."/>
            <person name="Oh T.-J."/>
            <person name="Yu Y."/>
            <person name="Kim N.-H."/>
            <person name="Lee O.R."/>
            <person name="Lee T.-H."/>
            <person name="Bashyal P."/>
            <person name="Kim T.-S."/>
            <person name="Lee W.-H."/>
            <person name="Kawkins C."/>
            <person name="Kim C.-K."/>
            <person name="Kim J.S."/>
            <person name="Ahn B.O."/>
            <person name="Rhee S.Y."/>
            <person name="Sohng J.K."/>
        </authorList>
    </citation>
    <scope>NUCLEOTIDE SEQUENCE</scope>
    <source>
        <tissue evidence="1">Leaf</tissue>
    </source>
</reference>
<gene>
    <name evidence="1" type="ORF">G2W53_022440</name>
</gene>
<sequence length="101" mass="10991">MELVVSIDCVRYNFKHGNGITMGDPNPNVDGFANPHSLELSLKLSSVRSLLPSLITLPSSIVHLLQRRKNQALKEMGVRSLFSVFQQLDVIFHGGGGATCA</sequence>
<comment type="caution">
    <text evidence="1">The sequence shown here is derived from an EMBL/GenBank/DDBJ whole genome shotgun (WGS) entry which is preliminary data.</text>
</comment>
<dbReference type="EMBL" id="JAAIUW010000007">
    <property type="protein sequence ID" value="KAF7824296.1"/>
    <property type="molecule type" value="Genomic_DNA"/>
</dbReference>
<organism evidence="1 2">
    <name type="scientific">Senna tora</name>
    <dbReference type="NCBI Taxonomy" id="362788"/>
    <lineage>
        <taxon>Eukaryota</taxon>
        <taxon>Viridiplantae</taxon>
        <taxon>Streptophyta</taxon>
        <taxon>Embryophyta</taxon>
        <taxon>Tracheophyta</taxon>
        <taxon>Spermatophyta</taxon>
        <taxon>Magnoliopsida</taxon>
        <taxon>eudicotyledons</taxon>
        <taxon>Gunneridae</taxon>
        <taxon>Pentapetalae</taxon>
        <taxon>rosids</taxon>
        <taxon>fabids</taxon>
        <taxon>Fabales</taxon>
        <taxon>Fabaceae</taxon>
        <taxon>Caesalpinioideae</taxon>
        <taxon>Cassia clade</taxon>
        <taxon>Senna</taxon>
    </lineage>
</organism>
<protein>
    <submittedName>
        <fullName evidence="1">Uncharacterized protein</fullName>
    </submittedName>
</protein>
<keyword evidence="2" id="KW-1185">Reference proteome</keyword>